<dbReference type="Gene3D" id="3.40.50.300">
    <property type="entry name" value="P-loop containing nucleotide triphosphate hydrolases"/>
    <property type="match status" value="1"/>
</dbReference>
<evidence type="ECO:0000259" key="5">
    <source>
        <dbReference type="PROSITE" id="PS50893"/>
    </source>
</evidence>
<dbReference type="InterPro" id="IPR017871">
    <property type="entry name" value="ABC_transporter-like_CS"/>
</dbReference>
<gene>
    <name evidence="6" type="primary">btuD_7</name>
    <name evidence="6" type="ORF">SPACI_037080</name>
</gene>
<dbReference type="PROSITE" id="PS50893">
    <property type="entry name" value="ABC_TRANSPORTER_2"/>
    <property type="match status" value="1"/>
</dbReference>
<dbReference type="GO" id="GO:0005524">
    <property type="term" value="F:ATP binding"/>
    <property type="evidence" value="ECO:0007669"/>
    <property type="project" value="UniProtKB-KW"/>
</dbReference>
<dbReference type="Proteomes" id="UP000216052">
    <property type="component" value="Chromosome"/>
</dbReference>
<dbReference type="PANTHER" id="PTHR43117">
    <property type="entry name" value="OSMOPROTECTANT IMPORT ATP-BINDING PROTEIN OSMV"/>
    <property type="match status" value="1"/>
</dbReference>
<keyword evidence="2" id="KW-0813">Transport</keyword>
<name>A0ABZ3J6S4_SPOA4</name>
<evidence type="ECO:0000256" key="2">
    <source>
        <dbReference type="ARBA" id="ARBA00022448"/>
    </source>
</evidence>
<keyword evidence="4 6" id="KW-0067">ATP-binding</keyword>
<dbReference type="RefSeq" id="WP_245692940.1">
    <property type="nucleotide sequence ID" value="NZ_CP155571.1"/>
</dbReference>
<dbReference type="InterPro" id="IPR027417">
    <property type="entry name" value="P-loop_NTPase"/>
</dbReference>
<proteinExistence type="inferred from homology"/>
<dbReference type="EMBL" id="CP155571">
    <property type="protein sequence ID" value="XFO73601.1"/>
    <property type="molecule type" value="Genomic_DNA"/>
</dbReference>
<comment type="similarity">
    <text evidence="1">Belongs to the ABC transporter superfamily.</text>
</comment>
<dbReference type="PANTHER" id="PTHR43117:SF4">
    <property type="entry name" value="OSMOPROTECTANT IMPORT ATP-BINDING PROTEIN OSMV"/>
    <property type="match status" value="1"/>
</dbReference>
<evidence type="ECO:0000313" key="6">
    <source>
        <dbReference type="EMBL" id="XFO73601.1"/>
    </source>
</evidence>
<dbReference type="SUPFAM" id="SSF52540">
    <property type="entry name" value="P-loop containing nucleoside triphosphate hydrolases"/>
    <property type="match status" value="1"/>
</dbReference>
<evidence type="ECO:0000313" key="7">
    <source>
        <dbReference type="Proteomes" id="UP000216052"/>
    </source>
</evidence>
<accession>A0ABZ3J6S4</accession>
<organism evidence="6 7">
    <name type="scientific">Sporomusa acidovorans (strain ATCC 49682 / DSM 3132 / Mol)</name>
    <dbReference type="NCBI Taxonomy" id="1123286"/>
    <lineage>
        <taxon>Bacteria</taxon>
        <taxon>Bacillati</taxon>
        <taxon>Bacillota</taxon>
        <taxon>Negativicutes</taxon>
        <taxon>Selenomonadales</taxon>
        <taxon>Sporomusaceae</taxon>
        <taxon>Sporomusa</taxon>
    </lineage>
</organism>
<dbReference type="Pfam" id="PF00005">
    <property type="entry name" value="ABC_tran"/>
    <property type="match status" value="1"/>
</dbReference>
<evidence type="ECO:0000256" key="1">
    <source>
        <dbReference type="ARBA" id="ARBA00005417"/>
    </source>
</evidence>
<reference evidence="6" key="1">
    <citation type="submission" date="2024-05" db="EMBL/GenBank/DDBJ databases">
        <title>Isolation and characterization of Sporomusa carbonis sp. nov., a carboxydotrophic hydrogenogen in the genus of Sporomusa isolated from a charcoal burning pile.</title>
        <authorList>
            <person name="Boeer T."/>
            <person name="Rosenbaum F."/>
            <person name="Eysell L."/>
            <person name="Mueller V."/>
            <person name="Daniel R."/>
            <person name="Poehlein A."/>
        </authorList>
    </citation>
    <scope>NUCLEOTIDE SEQUENCE [LARGE SCALE GENOMIC DNA]</scope>
    <source>
        <strain evidence="6">DSM 3132</strain>
    </source>
</reference>
<dbReference type="SMART" id="SM00382">
    <property type="entry name" value="AAA"/>
    <property type="match status" value="1"/>
</dbReference>
<dbReference type="InterPro" id="IPR003439">
    <property type="entry name" value="ABC_transporter-like_ATP-bd"/>
</dbReference>
<protein>
    <submittedName>
        <fullName evidence="6">Vitamin B12 import ATP-binding protein BtuD</fullName>
    </submittedName>
</protein>
<evidence type="ECO:0000256" key="4">
    <source>
        <dbReference type="ARBA" id="ARBA00022840"/>
    </source>
</evidence>
<dbReference type="InterPro" id="IPR003593">
    <property type="entry name" value="AAA+_ATPase"/>
</dbReference>
<keyword evidence="7" id="KW-1185">Reference proteome</keyword>
<evidence type="ECO:0000256" key="3">
    <source>
        <dbReference type="ARBA" id="ARBA00022741"/>
    </source>
</evidence>
<sequence>MTQNVKISEIVATRTIAEIIADYPVVQDFFINYNLQELQQNLTVAHALEKMMPEQLAEFGLDSFSLTAELAKFMATLVDNQEEREKVQTITIIGGRNKEGQPEDVKLTMTAGEVVSIVGPTGSGKSRLLADIECLAQGDTPTKRQILINEHLLSDEERFDIGNKLVAQLSQNMNFVMDLNVADFLAMHAKSRLCENADQVVERCFVCANELAGEKFTLDTKVTQLSGGQSRALMIADTAYMSASPIVLIDEIENAGIDRKQAISLLTENEKIVLISTHDPLLALSADKRIVIKNGGIHKVMETSAEEIESLSDIEKLDALMLEIRQQLRRGERVRPLKISCS</sequence>
<feature type="domain" description="ABC transporter" evidence="5">
    <location>
        <begin position="87"/>
        <end position="320"/>
    </location>
</feature>
<keyword evidence="3" id="KW-0547">Nucleotide-binding</keyword>
<dbReference type="PROSITE" id="PS00211">
    <property type="entry name" value="ABC_TRANSPORTER_1"/>
    <property type="match status" value="1"/>
</dbReference>